<dbReference type="WBParaSite" id="ASIM_0000511201-mRNA-1">
    <property type="protein sequence ID" value="ASIM_0000511201-mRNA-1"/>
    <property type="gene ID" value="ASIM_0000511201"/>
</dbReference>
<dbReference type="GO" id="GO:0005737">
    <property type="term" value="C:cytoplasm"/>
    <property type="evidence" value="ECO:0007669"/>
    <property type="project" value="TreeGrafter"/>
</dbReference>
<dbReference type="EMBL" id="UYRR01009014">
    <property type="protein sequence ID" value="VDK24646.1"/>
    <property type="molecule type" value="Genomic_DNA"/>
</dbReference>
<dbReference type="SUPFAM" id="SSF55347">
    <property type="entry name" value="Glyceraldehyde-3-phosphate dehydrogenase-like, C-terminal domain"/>
    <property type="match status" value="1"/>
</dbReference>
<evidence type="ECO:0000313" key="7">
    <source>
        <dbReference type="WBParaSite" id="ASIM_0000506601-mRNA-1"/>
    </source>
</evidence>
<gene>
    <name evidence="4" type="ORF">ASIM_LOCUS4870</name>
    <name evidence="5" type="ORF">ASIM_LOCUS4917</name>
</gene>
<evidence type="ECO:0000313" key="8">
    <source>
        <dbReference type="WBParaSite" id="ASIM_0000511201-mRNA-1"/>
    </source>
</evidence>
<dbReference type="Gene3D" id="3.30.360.10">
    <property type="entry name" value="Dihydrodipicolinate Reductase, domain 2"/>
    <property type="match status" value="1"/>
</dbReference>
<dbReference type="GO" id="GO:0019878">
    <property type="term" value="P:lysine biosynthetic process via aminoadipic acid"/>
    <property type="evidence" value="ECO:0007669"/>
    <property type="project" value="TreeGrafter"/>
</dbReference>
<protein>
    <submittedName>
        <fullName evidence="7 8">Sacchrp_dh_C domain-containing protein</fullName>
    </submittedName>
</protein>
<name>A0A0M3JBT8_ANISI</name>
<dbReference type="PANTHER" id="PTHR11133:SF22">
    <property type="entry name" value="ALPHA-AMINOADIPIC SEMIALDEHYDE SYNTHASE, MITOCHONDRIAL"/>
    <property type="match status" value="1"/>
</dbReference>
<dbReference type="Proteomes" id="UP000267096">
    <property type="component" value="Unassembled WGS sequence"/>
</dbReference>
<reference evidence="7 8" key="1">
    <citation type="submission" date="2017-02" db="UniProtKB">
        <authorList>
            <consortium name="WormBaseParasite"/>
        </authorList>
    </citation>
    <scope>IDENTIFICATION</scope>
</reference>
<keyword evidence="1" id="KW-0521">NADP</keyword>
<dbReference type="Gene3D" id="1.10.1870.10">
    <property type="entry name" value="Domain 3, Saccharopine reductase"/>
    <property type="match status" value="1"/>
</dbReference>
<dbReference type="PANTHER" id="PTHR11133">
    <property type="entry name" value="SACCHAROPINE DEHYDROGENASE"/>
    <property type="match status" value="1"/>
</dbReference>
<proteinExistence type="predicted"/>
<organism evidence="7">
    <name type="scientific">Anisakis simplex</name>
    <name type="common">Herring worm</name>
    <dbReference type="NCBI Taxonomy" id="6269"/>
    <lineage>
        <taxon>Eukaryota</taxon>
        <taxon>Metazoa</taxon>
        <taxon>Ecdysozoa</taxon>
        <taxon>Nematoda</taxon>
        <taxon>Chromadorea</taxon>
        <taxon>Rhabditida</taxon>
        <taxon>Spirurina</taxon>
        <taxon>Ascaridomorpha</taxon>
        <taxon>Ascaridoidea</taxon>
        <taxon>Anisakidae</taxon>
        <taxon>Anisakis</taxon>
        <taxon>Anisakis simplex complex</taxon>
    </lineage>
</organism>
<evidence type="ECO:0000313" key="4">
    <source>
        <dbReference type="EMBL" id="VDK24646.1"/>
    </source>
</evidence>
<dbReference type="InterPro" id="IPR032095">
    <property type="entry name" value="Sacchrp_dh-like_C"/>
</dbReference>
<reference evidence="4 6" key="2">
    <citation type="submission" date="2018-11" db="EMBL/GenBank/DDBJ databases">
        <authorList>
            <consortium name="Pathogen Informatics"/>
        </authorList>
    </citation>
    <scope>NUCLEOTIDE SEQUENCE [LARGE SCALE GENOMIC DNA]</scope>
</reference>
<evidence type="ECO:0000313" key="5">
    <source>
        <dbReference type="EMBL" id="VDK24722.1"/>
    </source>
</evidence>
<keyword evidence="6" id="KW-1185">Reference proteome</keyword>
<evidence type="ECO:0000256" key="2">
    <source>
        <dbReference type="ARBA" id="ARBA00023002"/>
    </source>
</evidence>
<dbReference type="Pfam" id="PF16653">
    <property type="entry name" value="Sacchrp_dh_C"/>
    <property type="match status" value="1"/>
</dbReference>
<dbReference type="InterPro" id="IPR051168">
    <property type="entry name" value="AASS"/>
</dbReference>
<sequence length="174" mass="19351">MNESGLDPGIDHMLAMQCIDNVKEHGGKVTSFVSFCGGLPAPESSENPLRYKFSWSPKGVFMALMNGAQYLHNGEVVKIGGNCEVLDNLYPIGFMPGFNFVGYPNRDSTKYASIYGLSSECKTLLRGTLRYRGFADTVKALNKLGLLNDERSETFNSAIGPDLSWVQYKYWQHC</sequence>
<dbReference type="WBParaSite" id="ASIM_0000506601-mRNA-1">
    <property type="protein sequence ID" value="ASIM_0000506601-mRNA-1"/>
    <property type="gene ID" value="ASIM_0000506601"/>
</dbReference>
<evidence type="ECO:0000256" key="1">
    <source>
        <dbReference type="ARBA" id="ARBA00022857"/>
    </source>
</evidence>
<keyword evidence="2" id="KW-0560">Oxidoreductase</keyword>
<dbReference type="GO" id="GO:0004753">
    <property type="term" value="F:saccharopine dehydrogenase activity"/>
    <property type="evidence" value="ECO:0007669"/>
    <property type="project" value="TreeGrafter"/>
</dbReference>
<accession>A0A0M3JBT8</accession>
<dbReference type="AlphaFoldDB" id="A0A0M3JBT8"/>
<dbReference type="FunFam" id="3.30.360.10:FF:000008">
    <property type="entry name" value="Alpha-aminoadipic semialdehyde synthase, mitochondrial"/>
    <property type="match status" value="1"/>
</dbReference>
<evidence type="ECO:0000259" key="3">
    <source>
        <dbReference type="Pfam" id="PF16653"/>
    </source>
</evidence>
<evidence type="ECO:0000313" key="6">
    <source>
        <dbReference type="Proteomes" id="UP000267096"/>
    </source>
</evidence>
<dbReference type="OrthoDB" id="5806791at2759"/>
<dbReference type="EMBL" id="UYRR01009132">
    <property type="protein sequence ID" value="VDK24722.1"/>
    <property type="molecule type" value="Genomic_DNA"/>
</dbReference>
<feature type="domain" description="Saccharopine dehydrogenase-like C-terminal" evidence="3">
    <location>
        <begin position="5"/>
        <end position="158"/>
    </location>
</feature>